<dbReference type="GO" id="GO:0006526">
    <property type="term" value="P:L-arginine biosynthetic process"/>
    <property type="evidence" value="ECO:0007669"/>
    <property type="project" value="UniProtKB-UniRule"/>
</dbReference>
<proteinExistence type="inferred from homology"/>
<comment type="function">
    <text evidence="11">Small subunit of the glutamine-dependent carbamoyl phosphate synthetase (CPSase). CPSase catalyzes the formation of carbamoyl phosphate from the ammonia moiety of glutamine, carbonate, and phosphate donated by ATP, constituting the first step of 2 biosynthetic pathways, one leading to arginine and/or urea and the other to pyrimidine nucleotides. The small subunit (glutamine amidotransferase) binds and cleaves glutamine to supply the large subunit with the substrate ammonia.</text>
</comment>
<feature type="domain" description="Carbamoyl-phosphate synthase small subunit N-terminal" evidence="12">
    <location>
        <begin position="1"/>
        <end position="131"/>
    </location>
</feature>
<dbReference type="UniPathway" id="UPA00068">
    <property type="reaction ID" value="UER00171"/>
</dbReference>
<accession>A0A1Q9JJW1</accession>
<keyword evidence="8 11" id="KW-0665">Pyrimidine biosynthesis</keyword>
<keyword evidence="7 11" id="KW-0315">Glutamine amidotransferase</keyword>
<feature type="binding site" evidence="11">
    <location>
        <position position="297"/>
    </location>
    <ligand>
        <name>L-glutamine</name>
        <dbReference type="ChEBI" id="CHEBI:58359"/>
    </ligand>
</feature>
<dbReference type="EC" id="6.3.5.5" evidence="11"/>
<dbReference type="Proteomes" id="UP000187404">
    <property type="component" value="Unassembled WGS sequence"/>
</dbReference>
<keyword evidence="11" id="KW-0055">Arginine biosynthesis</keyword>
<evidence type="ECO:0000256" key="3">
    <source>
        <dbReference type="ARBA" id="ARBA00007800"/>
    </source>
</evidence>
<keyword evidence="14" id="KW-1185">Reference proteome</keyword>
<evidence type="ECO:0000256" key="2">
    <source>
        <dbReference type="ARBA" id="ARBA00005077"/>
    </source>
</evidence>
<dbReference type="InterPro" id="IPR002474">
    <property type="entry name" value="CarbamoylP_synth_ssu_N"/>
</dbReference>
<evidence type="ECO:0000256" key="6">
    <source>
        <dbReference type="ARBA" id="ARBA00022840"/>
    </source>
</evidence>
<keyword evidence="4 11" id="KW-0436">Ligase</keyword>
<dbReference type="Pfam" id="PF00988">
    <property type="entry name" value="CPSase_sm_chain"/>
    <property type="match status" value="1"/>
</dbReference>
<dbReference type="SMART" id="SM01097">
    <property type="entry name" value="CPSase_sm_chain"/>
    <property type="match status" value="1"/>
</dbReference>
<dbReference type="GO" id="GO:0044205">
    <property type="term" value="P:'de novo' UMP biosynthetic process"/>
    <property type="evidence" value="ECO:0007669"/>
    <property type="project" value="UniProtKB-UniRule"/>
</dbReference>
<evidence type="ECO:0000256" key="5">
    <source>
        <dbReference type="ARBA" id="ARBA00022741"/>
    </source>
</evidence>
<dbReference type="GO" id="GO:0004359">
    <property type="term" value="F:glutaminase activity"/>
    <property type="evidence" value="ECO:0007669"/>
    <property type="project" value="RHEA"/>
</dbReference>
<comment type="catalytic activity">
    <reaction evidence="9 11">
        <text>hydrogencarbonate + L-glutamine + 2 ATP + H2O = carbamoyl phosphate + L-glutamate + 2 ADP + phosphate + 2 H(+)</text>
        <dbReference type="Rhea" id="RHEA:18633"/>
        <dbReference type="ChEBI" id="CHEBI:15377"/>
        <dbReference type="ChEBI" id="CHEBI:15378"/>
        <dbReference type="ChEBI" id="CHEBI:17544"/>
        <dbReference type="ChEBI" id="CHEBI:29985"/>
        <dbReference type="ChEBI" id="CHEBI:30616"/>
        <dbReference type="ChEBI" id="CHEBI:43474"/>
        <dbReference type="ChEBI" id="CHEBI:58228"/>
        <dbReference type="ChEBI" id="CHEBI:58359"/>
        <dbReference type="ChEBI" id="CHEBI:456216"/>
        <dbReference type="EC" id="6.3.5.5"/>
    </reaction>
</comment>
<dbReference type="NCBIfam" id="TIGR01368">
    <property type="entry name" value="CPSaseIIsmall"/>
    <property type="match status" value="1"/>
</dbReference>
<comment type="pathway">
    <text evidence="1 11">Pyrimidine metabolism; UMP biosynthesis via de novo pathway; (S)-dihydroorotate from bicarbonate: step 1/3.</text>
</comment>
<dbReference type="PROSITE" id="PS51273">
    <property type="entry name" value="GATASE_TYPE_1"/>
    <property type="match status" value="1"/>
</dbReference>
<comment type="subunit">
    <text evidence="11">Composed of two chains; the small (or glutamine) chain promotes the hydrolysis of glutamine to ammonia, which is used by the large (or ammonia) chain to synthesize carbamoyl phosphate. Tetramer of heterodimers (alpha,beta)4.</text>
</comment>
<evidence type="ECO:0000256" key="11">
    <source>
        <dbReference type="HAMAP-Rule" id="MF_01209"/>
    </source>
</evidence>
<evidence type="ECO:0000313" key="13">
    <source>
        <dbReference type="EMBL" id="OLR56483.1"/>
    </source>
</evidence>
<feature type="binding site" evidence="11">
    <location>
        <position position="256"/>
    </location>
    <ligand>
        <name>L-glutamine</name>
        <dbReference type="ChEBI" id="CHEBI:58359"/>
    </ligand>
</feature>
<dbReference type="PRINTS" id="PR00096">
    <property type="entry name" value="GATASE"/>
</dbReference>
<dbReference type="InterPro" id="IPR036480">
    <property type="entry name" value="CarbP_synth_ssu_N_sf"/>
</dbReference>
<dbReference type="AlphaFoldDB" id="A0A1Q9JJW1"/>
<organism evidence="13 14">
    <name type="scientific">Hornefia porci</name>
    <dbReference type="NCBI Taxonomy" id="2652292"/>
    <lineage>
        <taxon>Bacteria</taxon>
        <taxon>Bacillati</taxon>
        <taxon>Bacillota</taxon>
        <taxon>Clostridia</taxon>
        <taxon>Peptostreptococcales</taxon>
        <taxon>Anaerovoracaceae</taxon>
        <taxon>Hornefia</taxon>
    </lineage>
</organism>
<dbReference type="InterPro" id="IPR017926">
    <property type="entry name" value="GATASE"/>
</dbReference>
<dbReference type="STRING" id="1261640.BHK98_10620"/>
<dbReference type="UniPathway" id="UPA00070">
    <property type="reaction ID" value="UER00115"/>
</dbReference>
<gene>
    <name evidence="11" type="primary">carA</name>
    <name evidence="13" type="ORF">BHK98_10620</name>
</gene>
<dbReference type="CDD" id="cd01744">
    <property type="entry name" value="GATase1_CPSase"/>
    <property type="match status" value="1"/>
</dbReference>
<feature type="binding site" evidence="11">
    <location>
        <position position="221"/>
    </location>
    <ligand>
        <name>L-glutamine</name>
        <dbReference type="ChEBI" id="CHEBI:58359"/>
    </ligand>
</feature>
<evidence type="ECO:0000256" key="4">
    <source>
        <dbReference type="ARBA" id="ARBA00022598"/>
    </source>
</evidence>
<feature type="active site" description="Nucleophile" evidence="11">
    <location>
        <position position="255"/>
    </location>
</feature>
<dbReference type="SUPFAM" id="SSF52021">
    <property type="entry name" value="Carbamoyl phosphate synthetase, small subunit N-terminal domain"/>
    <property type="match status" value="1"/>
</dbReference>
<dbReference type="NCBIfam" id="NF009475">
    <property type="entry name" value="PRK12838.1"/>
    <property type="match status" value="1"/>
</dbReference>
<comment type="caution">
    <text evidence="13">The sequence shown here is derived from an EMBL/GenBank/DDBJ whole genome shotgun (WGS) entry which is preliminary data.</text>
</comment>
<dbReference type="PRINTS" id="PR00099">
    <property type="entry name" value="CPSGATASE"/>
</dbReference>
<feature type="binding site" evidence="11">
    <location>
        <position position="45"/>
    </location>
    <ligand>
        <name>L-glutamine</name>
        <dbReference type="ChEBI" id="CHEBI:58359"/>
    </ligand>
</feature>
<dbReference type="Pfam" id="PF00117">
    <property type="entry name" value="GATase"/>
    <property type="match status" value="1"/>
</dbReference>
<dbReference type="GO" id="GO:0004088">
    <property type="term" value="F:carbamoyl-phosphate synthase (glutamine-hydrolyzing) activity"/>
    <property type="evidence" value="ECO:0007669"/>
    <property type="project" value="UniProtKB-UniRule"/>
</dbReference>
<dbReference type="InterPro" id="IPR035686">
    <property type="entry name" value="CPSase_GATase1"/>
</dbReference>
<feature type="active site" evidence="11">
    <location>
        <position position="342"/>
    </location>
</feature>
<dbReference type="FunFam" id="3.50.30.20:FF:000001">
    <property type="entry name" value="Carbamoyl-phosphate synthase small chain"/>
    <property type="match status" value="1"/>
</dbReference>
<comment type="catalytic activity">
    <reaction evidence="10 11">
        <text>L-glutamine + H2O = L-glutamate + NH4(+)</text>
        <dbReference type="Rhea" id="RHEA:15889"/>
        <dbReference type="ChEBI" id="CHEBI:15377"/>
        <dbReference type="ChEBI" id="CHEBI:28938"/>
        <dbReference type="ChEBI" id="CHEBI:29985"/>
        <dbReference type="ChEBI" id="CHEBI:58359"/>
    </reaction>
</comment>
<keyword evidence="11" id="KW-0028">Amino-acid biosynthesis</keyword>
<name>A0A1Q9JJW1_9FIRM</name>
<dbReference type="InterPro" id="IPR006274">
    <property type="entry name" value="CarbamoylP_synth_ssu"/>
</dbReference>
<protein>
    <recommendedName>
        <fullName evidence="11">Carbamoyl phosphate synthase small chain</fullName>
        <ecNumber evidence="11">6.3.5.5</ecNumber>
    </recommendedName>
    <alternativeName>
        <fullName evidence="11">Carbamoyl phosphate synthetase glutamine chain</fullName>
    </alternativeName>
</protein>
<feature type="active site" evidence="11">
    <location>
        <position position="340"/>
    </location>
</feature>
<feature type="binding site" evidence="11">
    <location>
        <position position="259"/>
    </location>
    <ligand>
        <name>L-glutamine</name>
        <dbReference type="ChEBI" id="CHEBI:58359"/>
    </ligand>
</feature>
<evidence type="ECO:0000256" key="10">
    <source>
        <dbReference type="ARBA" id="ARBA00049285"/>
    </source>
</evidence>
<dbReference type="OrthoDB" id="9804328at2"/>
<dbReference type="EMBL" id="MJIE01000001">
    <property type="protein sequence ID" value="OLR56483.1"/>
    <property type="molecule type" value="Genomic_DNA"/>
</dbReference>
<dbReference type="Gene3D" id="3.50.30.20">
    <property type="entry name" value="Carbamoyl-phosphate synthase small subunit, N-terminal domain"/>
    <property type="match status" value="1"/>
</dbReference>
<dbReference type="InterPro" id="IPR050472">
    <property type="entry name" value="Anth_synth/Amidotransfase"/>
</dbReference>
<evidence type="ECO:0000259" key="12">
    <source>
        <dbReference type="SMART" id="SM01097"/>
    </source>
</evidence>
<feature type="binding site" evidence="11">
    <location>
        <position position="299"/>
    </location>
    <ligand>
        <name>L-glutamine</name>
        <dbReference type="ChEBI" id="CHEBI:58359"/>
    </ligand>
</feature>
<dbReference type="InterPro" id="IPR029062">
    <property type="entry name" value="Class_I_gatase-like"/>
</dbReference>
<keyword evidence="5 11" id="KW-0547">Nucleotide-binding</keyword>
<evidence type="ECO:0000256" key="7">
    <source>
        <dbReference type="ARBA" id="ARBA00022962"/>
    </source>
</evidence>
<evidence type="ECO:0000256" key="1">
    <source>
        <dbReference type="ARBA" id="ARBA00004812"/>
    </source>
</evidence>
<evidence type="ECO:0000256" key="9">
    <source>
        <dbReference type="ARBA" id="ARBA00048816"/>
    </source>
</evidence>
<comment type="similarity">
    <text evidence="3 11">Belongs to the CarA family.</text>
</comment>
<dbReference type="SUPFAM" id="SSF52317">
    <property type="entry name" value="Class I glutamine amidotransferase-like"/>
    <property type="match status" value="1"/>
</dbReference>
<feature type="region of interest" description="CPSase" evidence="11">
    <location>
        <begin position="1"/>
        <end position="172"/>
    </location>
</feature>
<reference evidence="13 14" key="1">
    <citation type="journal article" date="2016" name="Appl. Environ. Microbiol.">
        <title>Function and Phylogeny of Bacterial Butyryl Coenzyme A:Acetate Transferases and Their Diversity in the Proximal Colon of Swine.</title>
        <authorList>
            <person name="Trachsel J."/>
            <person name="Bayles D.O."/>
            <person name="Looft T."/>
            <person name="Levine U.Y."/>
            <person name="Allen H.K."/>
        </authorList>
    </citation>
    <scope>NUCLEOTIDE SEQUENCE [LARGE SCALE GENOMIC DNA]</scope>
    <source>
        <strain evidence="13 14">68-3-10</strain>
    </source>
</reference>
<dbReference type="RefSeq" id="WP_075714154.1">
    <property type="nucleotide sequence ID" value="NZ_MJIE01000001.1"/>
</dbReference>
<dbReference type="GO" id="GO:0006207">
    <property type="term" value="P:'de novo' pyrimidine nucleobase biosynthetic process"/>
    <property type="evidence" value="ECO:0007669"/>
    <property type="project" value="InterPro"/>
</dbReference>
<sequence>MKGTIYLEDGTVYKGTGFGFRGTRAGELVFNTSMTGYQKTMTDPSYEGQIIVMTYPLIGNYGVNDVDFESDRIHAFGLVARDVCFRPSNWRCVRTIDQWMRDEQIPGVYNVDTREITRRLRRMGSQKCVISTEDLGVEELARICGEYEMRGDAMKTAGVSEVTEWKAEHPRYRVAVMDFGVKRSILKELAARGCDLTLFPYGTKARTILDMHPDGVFLTNGPGDPEEAAEAVKITEKLVTNSNYGEQAMPIFGICMGHQIIALSQGGETYKLKYGHRGGNHGVFDKNTGRSYITSQNHGYAVKAESIILHGLEVTHLNLNDGTVEGMQAISKPVFSVQFHPESSPGPNDAGYLFDKFIELMEGGRL</sequence>
<dbReference type="GO" id="GO:0006541">
    <property type="term" value="P:glutamine metabolic process"/>
    <property type="evidence" value="ECO:0007669"/>
    <property type="project" value="InterPro"/>
</dbReference>
<comment type="pathway">
    <text evidence="2 11">Amino-acid biosynthesis; L-arginine biosynthesis; carbamoyl phosphate from bicarbonate: step 1/1.</text>
</comment>
<keyword evidence="6 11" id="KW-0067">ATP-binding</keyword>
<dbReference type="PANTHER" id="PTHR43418">
    <property type="entry name" value="MULTIFUNCTIONAL TRYPTOPHAN BIOSYNTHESIS PROTEIN-RELATED"/>
    <property type="match status" value="1"/>
</dbReference>
<dbReference type="Gene3D" id="3.40.50.880">
    <property type="match status" value="1"/>
</dbReference>
<evidence type="ECO:0000256" key="8">
    <source>
        <dbReference type="ARBA" id="ARBA00022975"/>
    </source>
</evidence>
<dbReference type="PANTHER" id="PTHR43418:SF7">
    <property type="entry name" value="CARBAMOYL-PHOSPHATE SYNTHASE SMALL CHAIN"/>
    <property type="match status" value="1"/>
</dbReference>
<feature type="binding site" evidence="11">
    <location>
        <position position="223"/>
    </location>
    <ligand>
        <name>L-glutamine</name>
        <dbReference type="ChEBI" id="CHEBI:58359"/>
    </ligand>
</feature>
<feature type="binding site" evidence="11">
    <location>
        <position position="300"/>
    </location>
    <ligand>
        <name>L-glutamine</name>
        <dbReference type="ChEBI" id="CHEBI:58359"/>
    </ligand>
</feature>
<evidence type="ECO:0000313" key="14">
    <source>
        <dbReference type="Proteomes" id="UP000187404"/>
    </source>
</evidence>
<dbReference type="GO" id="GO:0005524">
    <property type="term" value="F:ATP binding"/>
    <property type="evidence" value="ECO:0007669"/>
    <property type="project" value="UniProtKB-UniRule"/>
</dbReference>
<dbReference type="HAMAP" id="MF_01209">
    <property type="entry name" value="CPSase_S_chain"/>
    <property type="match status" value="1"/>
</dbReference>